<evidence type="ECO:0000256" key="3">
    <source>
        <dbReference type="ARBA" id="ARBA00022989"/>
    </source>
</evidence>
<evidence type="ECO:0000256" key="2">
    <source>
        <dbReference type="ARBA" id="ARBA00022692"/>
    </source>
</evidence>
<comment type="subcellular location">
    <subcellularLocation>
        <location evidence="1">Membrane</location>
        <topology evidence="1">Multi-pass membrane protein</topology>
    </subcellularLocation>
</comment>
<feature type="transmembrane region" description="Helical" evidence="5">
    <location>
        <begin position="12"/>
        <end position="31"/>
    </location>
</feature>
<accession>A0ABR3ZDL8</accession>
<dbReference type="PANTHER" id="PTHR48022:SF76">
    <property type="entry name" value="MALTOSE PERMEASE, PUTATIVE (AFU_ORTHOLOGUE AFUA_8G07240)-RELATED"/>
    <property type="match status" value="1"/>
</dbReference>
<evidence type="ECO:0000256" key="5">
    <source>
        <dbReference type="SAM" id="Phobius"/>
    </source>
</evidence>
<dbReference type="EMBL" id="JAWCUI010000016">
    <property type="protein sequence ID" value="KAL1898140.1"/>
    <property type="molecule type" value="Genomic_DNA"/>
</dbReference>
<dbReference type="InterPro" id="IPR005828">
    <property type="entry name" value="MFS_sugar_transport-like"/>
</dbReference>
<protein>
    <recommendedName>
        <fullName evidence="8">ABC transmembrane type-1 domain-containing protein</fullName>
    </recommendedName>
</protein>
<evidence type="ECO:0000313" key="7">
    <source>
        <dbReference type="Proteomes" id="UP001583186"/>
    </source>
</evidence>
<name>A0ABR3ZDL8_9PEZI</name>
<dbReference type="InterPro" id="IPR036259">
    <property type="entry name" value="MFS_trans_sf"/>
</dbReference>
<keyword evidence="7" id="KW-1185">Reference proteome</keyword>
<dbReference type="Gene3D" id="1.20.1250.20">
    <property type="entry name" value="MFS general substrate transporter like domains"/>
    <property type="match status" value="1"/>
</dbReference>
<evidence type="ECO:0008006" key="8">
    <source>
        <dbReference type="Google" id="ProtNLM"/>
    </source>
</evidence>
<feature type="transmembrane region" description="Helical" evidence="5">
    <location>
        <begin position="111"/>
        <end position="131"/>
    </location>
</feature>
<keyword evidence="4 5" id="KW-0472">Membrane</keyword>
<organism evidence="6 7">
    <name type="scientific">Sporothrix stenoceras</name>
    <dbReference type="NCBI Taxonomy" id="5173"/>
    <lineage>
        <taxon>Eukaryota</taxon>
        <taxon>Fungi</taxon>
        <taxon>Dikarya</taxon>
        <taxon>Ascomycota</taxon>
        <taxon>Pezizomycotina</taxon>
        <taxon>Sordariomycetes</taxon>
        <taxon>Sordariomycetidae</taxon>
        <taxon>Ophiostomatales</taxon>
        <taxon>Ophiostomataceae</taxon>
        <taxon>Sporothrix</taxon>
    </lineage>
</organism>
<dbReference type="Proteomes" id="UP001583186">
    <property type="component" value="Unassembled WGS sequence"/>
</dbReference>
<gene>
    <name evidence="6" type="ORF">Sste5346_003542</name>
</gene>
<dbReference type="PANTHER" id="PTHR48022">
    <property type="entry name" value="PLASTIDIC GLUCOSE TRANSPORTER 4"/>
    <property type="match status" value="1"/>
</dbReference>
<keyword evidence="3 5" id="KW-1133">Transmembrane helix</keyword>
<dbReference type="SUPFAM" id="SSF103473">
    <property type="entry name" value="MFS general substrate transporter"/>
    <property type="match status" value="1"/>
</dbReference>
<proteinExistence type="predicted"/>
<sequence length="289" mass="31530">MVDVEGPAAYRIPMALQWVIPVPIAIACLLAPSSPWWHVRRGNTANALHALERLTSSPERRRSRFGMSSTDPAVLRLAEIQAMVAIETAQQTADISFSECFRKSNRRRTEIAIMVNIGQIIVGFAIASQLVNFMRLAGLKSGDSIKMAFFGPSTNTIVCDISSAALRTKTLSLSRMANDMVNLMQSAAGPYMLGQDKGNLQGLTAFPAVGLISIWIMWAIVRLPEMRNIPQPVADILFNRRISSRRFQREAKRLQVMDAQAMDGQVDAVLGLAGPGIVVEIAPNAANAV</sequence>
<evidence type="ECO:0000256" key="4">
    <source>
        <dbReference type="ARBA" id="ARBA00023136"/>
    </source>
</evidence>
<evidence type="ECO:0000313" key="6">
    <source>
        <dbReference type="EMBL" id="KAL1898140.1"/>
    </source>
</evidence>
<comment type="caution">
    <text evidence="6">The sequence shown here is derived from an EMBL/GenBank/DDBJ whole genome shotgun (WGS) entry which is preliminary data.</text>
</comment>
<reference evidence="6 7" key="1">
    <citation type="journal article" date="2024" name="IMA Fungus">
        <title>IMA Genome - F19 : A genome assembly and annotation guide to empower mycologists, including annotated draft genome sequences of Ceratocystis pirilliformis, Diaporthe australafricana, Fusarium ophioides, Paecilomyces lecythidis, and Sporothrix stenoceras.</title>
        <authorList>
            <person name="Aylward J."/>
            <person name="Wilson A.M."/>
            <person name="Visagie C.M."/>
            <person name="Spraker J."/>
            <person name="Barnes I."/>
            <person name="Buitendag C."/>
            <person name="Ceriani C."/>
            <person name="Del Mar Angel L."/>
            <person name="du Plessis D."/>
            <person name="Fuchs T."/>
            <person name="Gasser K."/>
            <person name="Kramer D."/>
            <person name="Li W."/>
            <person name="Munsamy K."/>
            <person name="Piso A."/>
            <person name="Price J.L."/>
            <person name="Sonnekus B."/>
            <person name="Thomas C."/>
            <person name="van der Nest A."/>
            <person name="van Dijk A."/>
            <person name="van Heerden A."/>
            <person name="van Vuuren N."/>
            <person name="Yilmaz N."/>
            <person name="Duong T.A."/>
            <person name="van der Merwe N.A."/>
            <person name="Wingfield M.J."/>
            <person name="Wingfield B.D."/>
        </authorList>
    </citation>
    <scope>NUCLEOTIDE SEQUENCE [LARGE SCALE GENOMIC DNA]</scope>
    <source>
        <strain evidence="6 7">CMW 5346</strain>
    </source>
</reference>
<keyword evidence="2 5" id="KW-0812">Transmembrane</keyword>
<dbReference type="Pfam" id="PF00083">
    <property type="entry name" value="Sugar_tr"/>
    <property type="match status" value="1"/>
</dbReference>
<evidence type="ECO:0000256" key="1">
    <source>
        <dbReference type="ARBA" id="ARBA00004141"/>
    </source>
</evidence>
<feature type="transmembrane region" description="Helical" evidence="5">
    <location>
        <begin position="200"/>
        <end position="221"/>
    </location>
</feature>
<dbReference type="InterPro" id="IPR050360">
    <property type="entry name" value="MFS_Sugar_Transporters"/>
</dbReference>